<keyword evidence="8 11" id="KW-1133">Transmembrane helix</keyword>
<feature type="transmembrane region" description="Helical" evidence="11">
    <location>
        <begin position="928"/>
        <end position="945"/>
    </location>
</feature>
<feature type="transmembrane region" description="Helical" evidence="11">
    <location>
        <begin position="291"/>
        <end position="310"/>
    </location>
</feature>
<evidence type="ECO:0000256" key="4">
    <source>
        <dbReference type="ARBA" id="ARBA00012483"/>
    </source>
</evidence>
<name>A0ABR3AVP6_PHYBL</name>
<dbReference type="EC" id="2.3.2.27" evidence="4"/>
<feature type="transmembrane region" description="Helical" evidence="11">
    <location>
        <begin position="21"/>
        <end position="43"/>
    </location>
</feature>
<feature type="transmembrane region" description="Helical" evidence="11">
    <location>
        <begin position="831"/>
        <end position="851"/>
    </location>
</feature>
<feature type="transmembrane region" description="Helical" evidence="11">
    <location>
        <begin position="525"/>
        <end position="546"/>
    </location>
</feature>
<dbReference type="PANTHER" id="PTHR13145:SF0">
    <property type="entry name" value="E3 UBIQUITIN-PROTEIN LIGASE MARCHF6"/>
    <property type="match status" value="1"/>
</dbReference>
<feature type="transmembrane region" description="Helical" evidence="11">
    <location>
        <begin position="588"/>
        <end position="613"/>
    </location>
</feature>
<keyword evidence="7" id="KW-0833">Ubl conjugation pathway</keyword>
<evidence type="ECO:0000256" key="1">
    <source>
        <dbReference type="ARBA" id="ARBA00000900"/>
    </source>
</evidence>
<dbReference type="EMBL" id="JBCLYO010000015">
    <property type="protein sequence ID" value="KAL0082668.1"/>
    <property type="molecule type" value="Genomic_DNA"/>
</dbReference>
<dbReference type="PANTHER" id="PTHR13145">
    <property type="entry name" value="SSM4 PROTEIN"/>
    <property type="match status" value="1"/>
</dbReference>
<feature type="domain" description="E3 ubiquitin-protein ligase MARCHF6-like C-terminal" evidence="12">
    <location>
        <begin position="873"/>
        <end position="1000"/>
    </location>
</feature>
<feature type="transmembrane region" description="Helical" evidence="11">
    <location>
        <begin position="885"/>
        <end position="908"/>
    </location>
</feature>
<evidence type="ECO:0000259" key="12">
    <source>
        <dbReference type="Pfam" id="PF23113"/>
    </source>
</evidence>
<comment type="pathway">
    <text evidence="3">Protein modification; protein ubiquitination.</text>
</comment>
<sequence length="1013" mass="116101">MPLRIICRQSIRHLAFFLRGFLRAIVVILVWLVVVPCLTLLAWRFCFWSGSRFDFSSSLKGLVSPSPNEEFMEDCFEGQIVTLFVVVVFVTAYLFREWVIQNTPEERNIEFLPEDELAELPPLIQMNPVDQNINHFTGPAELADMYQNEFLEASQHDREINQHQEAGHILEEFRRENEWIHRNSNRGYPNSHQDNHRQSRSSGSDDDTSEQQLLWDHSHFEEQYTNDHEEDYNESESGDDAATFVPSSTDSLLSQEENPIVEEDVFDFGEDIEGVLEAIGMRGNPWMLVQNAALMSLMVSIFLGVCVWIPYMTGRIVILIRPTSFIQTPIYILRLFTDPFVDFFMDRVVLSVYATVDASYFKNHILQFIQHQNHQESALKINSMNHTVNVLDTAISFGKQTDLMQKKVEDLGYLALKRWHQFAIGQTWADRSVCVTVGYSVLIIAGSWYLTRPTAPARRIHGNTLKDIIWQQGIFLKVFFLILLELIIFPIICGALIDIATVPLFSDGSLTSHWAFIQKNPYSGWFLYWFAGTGFMFNFAVFVTLCREVVRTGVMWFIRDPSDPQFHPVQEMIERPITLLLRKLSSSAAMYSTLIIIGIGSVTTVLGYCTNLFPLSLNFGKPLSTLPVDLLAIQFLLPLLMNYIQPREYTKKLMSFWWRSASHFLRLSSFMFNERHPEEEGVHVRRTFKAWILRKETQINDTIFNEVSIEDDDADVVFKRDGMFARVPNQDTVTVHPERRMIVPVNPFTFEAIEEEERLAGHPAAASPEEERHVTTVVYIPPHFRLRIMMFVFLVWVSGSVAVCLHTITPLVLGRSLYKMYFGPNQQMGDIYAVILGVFVMVLFSVVIDWVSQIIGRTKQRGLGASIEEGMIHVKQYMLLSVKSIYISGIIALILPLLLGVTIELYLFMVLRASEPSDEITIHLSQDWALGIVCLGIIYGVIYVLPNNALQRRIDQVVEDGISNLRLWAVTRFLFAPVVFGLFIGIILPGILAMGVIRAIRKLSLLGSVLYIY</sequence>
<evidence type="ECO:0000313" key="14">
    <source>
        <dbReference type="Proteomes" id="UP001448207"/>
    </source>
</evidence>
<gene>
    <name evidence="13" type="ORF">J3Q64DRAFT_1642644</name>
</gene>
<evidence type="ECO:0000256" key="3">
    <source>
        <dbReference type="ARBA" id="ARBA00004906"/>
    </source>
</evidence>
<feature type="transmembrane region" description="Helical" evidence="11">
    <location>
        <begin position="625"/>
        <end position="644"/>
    </location>
</feature>
<dbReference type="Pfam" id="PF23113">
    <property type="entry name" value="MARCHF6_C"/>
    <property type="match status" value="1"/>
</dbReference>
<dbReference type="Proteomes" id="UP001448207">
    <property type="component" value="Unassembled WGS sequence"/>
</dbReference>
<feature type="region of interest" description="Disordered" evidence="10">
    <location>
        <begin position="182"/>
        <end position="210"/>
    </location>
</feature>
<evidence type="ECO:0000313" key="13">
    <source>
        <dbReference type="EMBL" id="KAL0082668.1"/>
    </source>
</evidence>
<evidence type="ECO:0000256" key="2">
    <source>
        <dbReference type="ARBA" id="ARBA00004141"/>
    </source>
</evidence>
<keyword evidence="5" id="KW-0808">Transferase</keyword>
<evidence type="ECO:0000256" key="7">
    <source>
        <dbReference type="ARBA" id="ARBA00022786"/>
    </source>
</evidence>
<evidence type="ECO:0000256" key="5">
    <source>
        <dbReference type="ARBA" id="ARBA00022679"/>
    </source>
</evidence>
<comment type="subcellular location">
    <subcellularLocation>
        <location evidence="2">Membrane</location>
        <topology evidence="2">Multi-pass membrane protein</topology>
    </subcellularLocation>
</comment>
<evidence type="ECO:0000256" key="6">
    <source>
        <dbReference type="ARBA" id="ARBA00022692"/>
    </source>
</evidence>
<protein>
    <recommendedName>
        <fullName evidence="4">RING-type E3 ubiquitin transferase</fullName>
        <ecNumber evidence="4">2.3.2.27</ecNumber>
    </recommendedName>
</protein>
<feature type="transmembrane region" description="Helical" evidence="11">
    <location>
        <begin position="76"/>
        <end position="95"/>
    </location>
</feature>
<feature type="compositionally biased region" description="Polar residues" evidence="10">
    <location>
        <begin position="245"/>
        <end position="256"/>
    </location>
</feature>
<evidence type="ECO:0000256" key="9">
    <source>
        <dbReference type="ARBA" id="ARBA00023136"/>
    </source>
</evidence>
<feature type="region of interest" description="Disordered" evidence="10">
    <location>
        <begin position="224"/>
        <end position="256"/>
    </location>
</feature>
<comment type="caution">
    <text evidence="13">The sequence shown here is derived from an EMBL/GenBank/DDBJ whole genome shotgun (WGS) entry which is preliminary data.</text>
</comment>
<organism evidence="13 14">
    <name type="scientific">Phycomyces blakesleeanus</name>
    <dbReference type="NCBI Taxonomy" id="4837"/>
    <lineage>
        <taxon>Eukaryota</taxon>
        <taxon>Fungi</taxon>
        <taxon>Fungi incertae sedis</taxon>
        <taxon>Mucoromycota</taxon>
        <taxon>Mucoromycotina</taxon>
        <taxon>Mucoromycetes</taxon>
        <taxon>Mucorales</taxon>
        <taxon>Phycomycetaceae</taxon>
        <taxon>Phycomyces</taxon>
    </lineage>
</organism>
<dbReference type="InterPro" id="IPR056521">
    <property type="entry name" value="MARCHF6-like_C"/>
</dbReference>
<feature type="transmembrane region" description="Helical" evidence="11">
    <location>
        <begin position="478"/>
        <end position="505"/>
    </location>
</feature>
<evidence type="ECO:0000256" key="8">
    <source>
        <dbReference type="ARBA" id="ARBA00022989"/>
    </source>
</evidence>
<evidence type="ECO:0000256" key="11">
    <source>
        <dbReference type="SAM" id="Phobius"/>
    </source>
</evidence>
<accession>A0ABR3AVP6</accession>
<feature type="transmembrane region" description="Helical" evidence="11">
    <location>
        <begin position="788"/>
        <end position="811"/>
    </location>
</feature>
<proteinExistence type="predicted"/>
<reference evidence="13 14" key="1">
    <citation type="submission" date="2024-04" db="EMBL/GenBank/DDBJ databases">
        <title>Symmetric and asymmetric DNA N6-adenine methylation regulates different biological responses in Mucorales.</title>
        <authorList>
            <consortium name="Lawrence Berkeley National Laboratory"/>
            <person name="Lax C."/>
            <person name="Mondo S.J."/>
            <person name="Osorio-Concepcion M."/>
            <person name="Muszewska A."/>
            <person name="Corrochano-Luque M."/>
            <person name="Gutierrez G."/>
            <person name="Riley R."/>
            <person name="Lipzen A."/>
            <person name="Guo J."/>
            <person name="Hundley H."/>
            <person name="Amirebrahimi M."/>
            <person name="Ng V."/>
            <person name="Lorenzo-Gutierrez D."/>
            <person name="Binder U."/>
            <person name="Yang J."/>
            <person name="Song Y."/>
            <person name="Canovas D."/>
            <person name="Navarro E."/>
            <person name="Freitag M."/>
            <person name="Gabaldon T."/>
            <person name="Grigoriev I.V."/>
            <person name="Corrochano L.M."/>
            <person name="Nicolas F.E."/>
            <person name="Garre V."/>
        </authorList>
    </citation>
    <scope>NUCLEOTIDE SEQUENCE [LARGE SCALE GENOMIC DNA]</scope>
    <source>
        <strain evidence="13 14">L51</strain>
    </source>
</reference>
<evidence type="ECO:0000256" key="10">
    <source>
        <dbReference type="SAM" id="MobiDB-lite"/>
    </source>
</evidence>
<feature type="transmembrane region" description="Helical" evidence="11">
    <location>
        <begin position="973"/>
        <end position="1000"/>
    </location>
</feature>
<keyword evidence="6 11" id="KW-0812">Transmembrane</keyword>
<keyword evidence="9 11" id="KW-0472">Membrane</keyword>
<comment type="catalytic activity">
    <reaction evidence="1">
        <text>S-ubiquitinyl-[E2 ubiquitin-conjugating enzyme]-L-cysteine + [acceptor protein]-L-lysine = [E2 ubiquitin-conjugating enzyme]-L-cysteine + N(6)-ubiquitinyl-[acceptor protein]-L-lysine.</text>
        <dbReference type="EC" id="2.3.2.27"/>
    </reaction>
</comment>
<feature type="compositionally biased region" description="Acidic residues" evidence="10">
    <location>
        <begin position="228"/>
        <end position="239"/>
    </location>
</feature>
<keyword evidence="14" id="KW-1185">Reference proteome</keyword>